<dbReference type="Proteomes" id="UP000095284">
    <property type="component" value="Unplaced"/>
</dbReference>
<dbReference type="WBParaSite" id="BXY_0050400.1">
    <property type="protein sequence ID" value="BXY_0050400.1"/>
    <property type="gene ID" value="BXY_0050400"/>
</dbReference>
<reference evidence="3" key="1">
    <citation type="submission" date="2016-11" db="UniProtKB">
        <authorList>
            <consortium name="WormBaseParasite"/>
        </authorList>
    </citation>
    <scope>IDENTIFICATION</scope>
</reference>
<name>A0A1I7RIH3_BURXY</name>
<protein>
    <submittedName>
        <fullName evidence="3">Uncharacterized protein</fullName>
    </submittedName>
</protein>
<organism evidence="2 3">
    <name type="scientific">Bursaphelenchus xylophilus</name>
    <name type="common">Pinewood nematode worm</name>
    <name type="synonym">Aphelenchoides xylophilus</name>
    <dbReference type="NCBI Taxonomy" id="6326"/>
    <lineage>
        <taxon>Eukaryota</taxon>
        <taxon>Metazoa</taxon>
        <taxon>Ecdysozoa</taxon>
        <taxon>Nematoda</taxon>
        <taxon>Chromadorea</taxon>
        <taxon>Rhabditida</taxon>
        <taxon>Tylenchina</taxon>
        <taxon>Tylenchomorpha</taxon>
        <taxon>Aphelenchoidea</taxon>
        <taxon>Aphelenchoididae</taxon>
        <taxon>Bursaphelenchus</taxon>
    </lineage>
</organism>
<dbReference type="Pfam" id="PF25571">
    <property type="entry name" value="TPR_CCP1_N"/>
    <property type="match status" value="1"/>
</dbReference>
<feature type="region of interest" description="Disordered" evidence="1">
    <location>
        <begin position="56"/>
        <end position="120"/>
    </location>
</feature>
<evidence type="ECO:0000313" key="3">
    <source>
        <dbReference type="WBParaSite" id="BXY_0050400.1"/>
    </source>
</evidence>
<proteinExistence type="predicted"/>
<evidence type="ECO:0000313" key="2">
    <source>
        <dbReference type="Proteomes" id="UP000095284"/>
    </source>
</evidence>
<feature type="compositionally biased region" description="Basic residues" evidence="1">
    <location>
        <begin position="63"/>
        <end position="73"/>
    </location>
</feature>
<sequence length="314" mass="35345">MFSFLQTNEMRSQQIAQLTEILVDACLNQTDEQNSLAKELDQLLSKNAMTNQQTFDFLSSPKSKPRKTQKKIPCKSDSRLRHNSVGTLQPPTPVSKAKVIKKAKKPTVPSSPKRRLSTTEEPQYYAETFSAPASPMTSNLGLNMGGLLTENLVNIPSTSSTTPKKLLEMVEEKKADKVSQLLKAIELSSDDFTVMVLCRILEGYVTVGSKPLRQRRLRQMVRLDAASHLFRSIKSNCHIPEPTPFKVIANDQLITTAVRVCAKDTKFLLKIRLSGLLNDLCSRILEIERIFCTIALLRFTCRAMKSRKLGWRGF</sequence>
<evidence type="ECO:0000256" key="1">
    <source>
        <dbReference type="SAM" id="MobiDB-lite"/>
    </source>
</evidence>
<accession>A0A1I7RIH3</accession>
<dbReference type="AlphaFoldDB" id="A0A1I7RIH3"/>